<protein>
    <submittedName>
        <fullName evidence="1">Uncharacterized protein</fullName>
    </submittedName>
</protein>
<dbReference type="AlphaFoldDB" id="A0A645J0N0"/>
<proteinExistence type="predicted"/>
<dbReference type="EMBL" id="VSSQ01128316">
    <property type="protein sequence ID" value="MPN57141.1"/>
    <property type="molecule type" value="Genomic_DNA"/>
</dbReference>
<accession>A0A645J0N0</accession>
<sequence>MTISLVGEYVLRARLAVIEVATYSPHMHVFALLRSHLFVLNVANASIGVHYTNAHALNITKALQRRLACVAGGGY</sequence>
<reference evidence="1" key="1">
    <citation type="submission" date="2019-08" db="EMBL/GenBank/DDBJ databases">
        <authorList>
            <person name="Kucharzyk K."/>
            <person name="Murdoch R.W."/>
            <person name="Higgins S."/>
            <person name="Loffler F."/>
        </authorList>
    </citation>
    <scope>NUCLEOTIDE SEQUENCE</scope>
</reference>
<name>A0A645J0N0_9ZZZZ</name>
<comment type="caution">
    <text evidence="1">The sequence shown here is derived from an EMBL/GenBank/DDBJ whole genome shotgun (WGS) entry which is preliminary data.</text>
</comment>
<evidence type="ECO:0000313" key="1">
    <source>
        <dbReference type="EMBL" id="MPN57141.1"/>
    </source>
</evidence>
<gene>
    <name evidence="1" type="ORF">SDC9_204835</name>
</gene>
<organism evidence="1">
    <name type="scientific">bioreactor metagenome</name>
    <dbReference type="NCBI Taxonomy" id="1076179"/>
    <lineage>
        <taxon>unclassified sequences</taxon>
        <taxon>metagenomes</taxon>
        <taxon>ecological metagenomes</taxon>
    </lineage>
</organism>